<name>A0ABV9X404_9ACTN</name>
<dbReference type="Proteomes" id="UP001595855">
    <property type="component" value="Unassembled WGS sequence"/>
</dbReference>
<proteinExistence type="predicted"/>
<feature type="compositionally biased region" description="Low complexity" evidence="1">
    <location>
        <begin position="22"/>
        <end position="37"/>
    </location>
</feature>
<keyword evidence="3" id="KW-1185">Reference proteome</keyword>
<gene>
    <name evidence="2" type="ORF">ACFPRC_35955</name>
</gene>
<comment type="caution">
    <text evidence="2">The sequence shown here is derived from an EMBL/GenBank/DDBJ whole genome shotgun (WGS) entry which is preliminary data.</text>
</comment>
<evidence type="ECO:0000256" key="1">
    <source>
        <dbReference type="SAM" id="MobiDB-lite"/>
    </source>
</evidence>
<protein>
    <recommendedName>
        <fullName evidence="4">Lipoprotein</fullName>
    </recommendedName>
</protein>
<organism evidence="2 3">
    <name type="scientific">Streptomyces lienomycini</name>
    <dbReference type="NCBI Taxonomy" id="284035"/>
    <lineage>
        <taxon>Bacteria</taxon>
        <taxon>Bacillati</taxon>
        <taxon>Actinomycetota</taxon>
        <taxon>Actinomycetes</taxon>
        <taxon>Kitasatosporales</taxon>
        <taxon>Streptomycetaceae</taxon>
        <taxon>Streptomyces</taxon>
    </lineage>
</organism>
<sequence length="162" mass="16992">MVSLISCGASNDVTGAATAAPATSGASASASPTGHTSETAGKSPQQVENDLRFATEPHGDLHMQERREGFCVLHGTVPTLKVLDSTALKGIVERMQTRGWTLDGPVESFDDEPAGSMSMAHVESGKYRVLLGTAPVPPEVKEAYAPNKGSILLSADWPCRKT</sequence>
<evidence type="ECO:0000313" key="3">
    <source>
        <dbReference type="Proteomes" id="UP001595855"/>
    </source>
</evidence>
<evidence type="ECO:0008006" key="4">
    <source>
        <dbReference type="Google" id="ProtNLM"/>
    </source>
</evidence>
<dbReference type="EMBL" id="JBHSJO010000002">
    <property type="protein sequence ID" value="MFC5020221.1"/>
    <property type="molecule type" value="Genomic_DNA"/>
</dbReference>
<accession>A0ABV9X404</accession>
<evidence type="ECO:0000313" key="2">
    <source>
        <dbReference type="EMBL" id="MFC5020221.1"/>
    </source>
</evidence>
<feature type="region of interest" description="Disordered" evidence="1">
    <location>
        <begin position="22"/>
        <end position="46"/>
    </location>
</feature>
<reference evidence="3" key="1">
    <citation type="journal article" date="2019" name="Int. J. Syst. Evol. Microbiol.">
        <title>The Global Catalogue of Microorganisms (GCM) 10K type strain sequencing project: providing services to taxonomists for standard genome sequencing and annotation.</title>
        <authorList>
            <consortium name="The Broad Institute Genomics Platform"/>
            <consortium name="The Broad Institute Genome Sequencing Center for Infectious Disease"/>
            <person name="Wu L."/>
            <person name="Ma J."/>
        </authorList>
    </citation>
    <scope>NUCLEOTIDE SEQUENCE [LARGE SCALE GENOMIC DNA]</scope>
    <source>
        <strain evidence="3">CGMCC 4.1542</strain>
    </source>
</reference>
<dbReference type="RefSeq" id="WP_328662147.1">
    <property type="nucleotide sequence ID" value="NZ_BAAATN010000019.1"/>
</dbReference>